<evidence type="ECO:0000313" key="2">
    <source>
        <dbReference type="Proteomes" id="UP001160148"/>
    </source>
</evidence>
<dbReference type="PANTHER" id="PTHR47326:SF1">
    <property type="entry name" value="HTH PSQ-TYPE DOMAIN-CONTAINING PROTEIN"/>
    <property type="match status" value="1"/>
</dbReference>
<dbReference type="SUPFAM" id="SSF48371">
    <property type="entry name" value="ARM repeat"/>
    <property type="match status" value="1"/>
</dbReference>
<reference evidence="1 2" key="1">
    <citation type="submission" date="2023-01" db="EMBL/GenBank/DDBJ databases">
        <authorList>
            <person name="Whitehead M."/>
        </authorList>
    </citation>
    <scope>NUCLEOTIDE SEQUENCE [LARGE SCALE GENOMIC DNA]</scope>
</reference>
<gene>
    <name evidence="1" type="ORF">MEUPH1_LOCUS878</name>
</gene>
<dbReference type="Gene3D" id="1.25.10.10">
    <property type="entry name" value="Leucine-rich Repeat Variant"/>
    <property type="match status" value="1"/>
</dbReference>
<dbReference type="Proteomes" id="UP001160148">
    <property type="component" value="Unassembled WGS sequence"/>
</dbReference>
<dbReference type="AlphaFoldDB" id="A0AAV0VH89"/>
<keyword evidence="2" id="KW-1185">Reference proteome</keyword>
<dbReference type="GO" id="GO:0003676">
    <property type="term" value="F:nucleic acid binding"/>
    <property type="evidence" value="ECO:0007669"/>
    <property type="project" value="InterPro"/>
</dbReference>
<organism evidence="1 2">
    <name type="scientific">Macrosiphum euphorbiae</name>
    <name type="common">potato aphid</name>
    <dbReference type="NCBI Taxonomy" id="13131"/>
    <lineage>
        <taxon>Eukaryota</taxon>
        <taxon>Metazoa</taxon>
        <taxon>Ecdysozoa</taxon>
        <taxon>Arthropoda</taxon>
        <taxon>Hexapoda</taxon>
        <taxon>Insecta</taxon>
        <taxon>Pterygota</taxon>
        <taxon>Neoptera</taxon>
        <taxon>Paraneoptera</taxon>
        <taxon>Hemiptera</taxon>
        <taxon>Sternorrhyncha</taxon>
        <taxon>Aphidomorpha</taxon>
        <taxon>Aphidoidea</taxon>
        <taxon>Aphididae</taxon>
        <taxon>Macrosiphini</taxon>
        <taxon>Macrosiphum</taxon>
    </lineage>
</organism>
<accession>A0AAV0VH89</accession>
<sequence>MSSNRPPTVERLLTAFDCMLVDGFAIQDKTLLEKLLTSLQNADALLSTVPINVHCKWFASVLDMYRNQTPVSRNACIHLYAFALKYLAILVKSDDGLAALIETRTLQSMINQLDVGSDLKESSIFNAYMSLLQTLNTHKRGLEYVFQEGLWKIILFAIHGLTVPAKYVEIQASQYIADLIYKSFDYEMVHNCEPLLKELFYNLNSIDNLIANHQDVKEFFAYNVYVKTLILSLEKFIGTKYESVIVHKIINKYSLSDVLMNIQKLLNVNPILLKNYMTLHLIFDCFTVWHNSDMEHVLKSIFSHMNMPKNIQSYKQINNLYTQAIRYANTSNAQLAANTVFEKELIIGQLIPLNKCSDWLQCSKSEKSKYDRSCIIESNYILNYCNNYDSMMNEVAISSILNIVDIVPILKQMRSRRDLSSLITSSSEADPEFFRTVLWSDEAIFKLNGRINPHNCVYWAFENPNLVLQQELNVPGIMVWAGICAHMIVGPYFFENEKVNGTTNLDMLQNLKIELAENPVFAGHQMTLQQDGAPAHFSVQVRTFLNENFPGWIGRRGIVDWPPRSPDLTPCDFTLWGILKDRVFARRPCSIKILKAVITEELDVSLDYLANFFSTLTEHFLNSDNWLEQCQDRDSIYNKFLEILSYIFICWAKVLECKLLTDIAHDPLLVPLVQRHSQFFHKSSHNSTLLQNGLKLISTALNKMNKESVQYTDNLEDFGTLCTTLNNLLLDTRPEIRDSSLQCIRSIVNASKCSYGNFFIKLILEKHLSIAVLNTLKHDNDPFVRSKALECLEEMVSVLDIWETSLKKSDLITHCLNLMQYESEGIIRRQIIKLITALSIYNELSDNLFNEICIVMVHISIKDPLWEVKTFTYEFWSSVIHKFIGKSSKQNNTERLNDNLVKLSATGCLHVLYVALKEEHDLVVQKKAICLTKELLVSISSTDDNMQDFNFKLKSEPVNRLHNIIDGSIENCSGSILKKSRQIDSADRILNSITTSSDCELLPSLKSFNNSNIYPNDICLRQKTDVYLKINDFLNFTSTYDFNDCDAKTQWVISTRSGLDSMLDDIIGQSQNCFIEGADLLDCH</sequence>
<dbReference type="PANTHER" id="PTHR47326">
    <property type="entry name" value="TRANSPOSABLE ELEMENT TC3 TRANSPOSASE-LIKE PROTEIN"/>
    <property type="match status" value="1"/>
</dbReference>
<dbReference type="EMBL" id="CARXXK010000001">
    <property type="protein sequence ID" value="CAI6343644.1"/>
    <property type="molecule type" value="Genomic_DNA"/>
</dbReference>
<name>A0AAV0VH89_9HEMI</name>
<evidence type="ECO:0000313" key="1">
    <source>
        <dbReference type="EMBL" id="CAI6343644.1"/>
    </source>
</evidence>
<dbReference type="InterPro" id="IPR011989">
    <property type="entry name" value="ARM-like"/>
</dbReference>
<dbReference type="InterPro" id="IPR036397">
    <property type="entry name" value="RNaseH_sf"/>
</dbReference>
<proteinExistence type="predicted"/>
<protein>
    <submittedName>
        <fullName evidence="1">Uncharacterized protein</fullName>
    </submittedName>
</protein>
<comment type="caution">
    <text evidence="1">The sequence shown here is derived from an EMBL/GenBank/DDBJ whole genome shotgun (WGS) entry which is preliminary data.</text>
</comment>
<dbReference type="Gene3D" id="3.30.420.10">
    <property type="entry name" value="Ribonuclease H-like superfamily/Ribonuclease H"/>
    <property type="match status" value="1"/>
</dbReference>
<dbReference type="InterPro" id="IPR016024">
    <property type="entry name" value="ARM-type_fold"/>
</dbReference>